<evidence type="ECO:0000313" key="1">
    <source>
        <dbReference type="EMBL" id="MBX67286.1"/>
    </source>
</evidence>
<organism evidence="1">
    <name type="scientific">Rhizophora mucronata</name>
    <name type="common">Asiatic mangrove</name>
    <dbReference type="NCBI Taxonomy" id="61149"/>
    <lineage>
        <taxon>Eukaryota</taxon>
        <taxon>Viridiplantae</taxon>
        <taxon>Streptophyta</taxon>
        <taxon>Embryophyta</taxon>
        <taxon>Tracheophyta</taxon>
        <taxon>Spermatophyta</taxon>
        <taxon>Magnoliopsida</taxon>
        <taxon>eudicotyledons</taxon>
        <taxon>Gunneridae</taxon>
        <taxon>Pentapetalae</taxon>
        <taxon>rosids</taxon>
        <taxon>fabids</taxon>
        <taxon>Malpighiales</taxon>
        <taxon>Rhizophoraceae</taxon>
        <taxon>Rhizophora</taxon>
    </lineage>
</organism>
<name>A0A2P2QJW4_RHIMU</name>
<proteinExistence type="predicted"/>
<dbReference type="AlphaFoldDB" id="A0A2P2QJW4"/>
<sequence length="28" mass="3357">MQEPTYCKTEETKLFSSVFVFFAKRIIL</sequence>
<dbReference type="EMBL" id="GGEC01086802">
    <property type="protein sequence ID" value="MBX67286.1"/>
    <property type="molecule type" value="Transcribed_RNA"/>
</dbReference>
<accession>A0A2P2QJW4</accession>
<protein>
    <submittedName>
        <fullName evidence="1">Uncharacterized protein</fullName>
    </submittedName>
</protein>
<reference evidence="1" key="1">
    <citation type="submission" date="2018-02" db="EMBL/GenBank/DDBJ databases">
        <title>Rhizophora mucronata_Transcriptome.</title>
        <authorList>
            <person name="Meera S.P."/>
            <person name="Sreeshan A."/>
            <person name="Augustine A."/>
        </authorList>
    </citation>
    <scope>NUCLEOTIDE SEQUENCE</scope>
    <source>
        <tissue evidence="1">Leaf</tissue>
    </source>
</reference>